<evidence type="ECO:0000313" key="1">
    <source>
        <dbReference type="EMBL" id="GAA0517052.1"/>
    </source>
</evidence>
<gene>
    <name evidence="1" type="ORF">GCM10009533_15200</name>
</gene>
<reference evidence="1 2" key="1">
    <citation type="journal article" date="2019" name="Int. J. Syst. Evol. Microbiol.">
        <title>The Global Catalogue of Microorganisms (GCM) 10K type strain sequencing project: providing services to taxonomists for standard genome sequencing and annotation.</title>
        <authorList>
            <consortium name="The Broad Institute Genomics Platform"/>
            <consortium name="The Broad Institute Genome Sequencing Center for Infectious Disease"/>
            <person name="Wu L."/>
            <person name="Ma J."/>
        </authorList>
    </citation>
    <scope>NUCLEOTIDE SEQUENCE [LARGE SCALE GENOMIC DNA]</scope>
    <source>
        <strain evidence="1 2">JCM 10303</strain>
    </source>
</reference>
<proteinExistence type="predicted"/>
<sequence>MHVEVGGVTGQPGFGVGLVFRAEFSDDGDVGQAGLFGDLADHRVGQSLTGFDATSGYLGTGSGDADLVEDEELMAGSGASDDLGGDAEACRARMRQRIDPFVVAVPVPSHPR</sequence>
<organism evidence="1 2">
    <name type="scientific">Saccharopolyspora erythraea</name>
    <name type="common">Streptomyces erythraeus</name>
    <dbReference type="NCBI Taxonomy" id="1836"/>
    <lineage>
        <taxon>Bacteria</taxon>
        <taxon>Bacillati</taxon>
        <taxon>Actinomycetota</taxon>
        <taxon>Actinomycetes</taxon>
        <taxon>Pseudonocardiales</taxon>
        <taxon>Pseudonocardiaceae</taxon>
        <taxon>Saccharopolyspora</taxon>
    </lineage>
</organism>
<dbReference type="EMBL" id="BAAAGS010000007">
    <property type="protein sequence ID" value="GAA0517052.1"/>
    <property type="molecule type" value="Genomic_DNA"/>
</dbReference>
<accession>A0ABN1CDN6</accession>
<dbReference type="Proteomes" id="UP001500729">
    <property type="component" value="Unassembled WGS sequence"/>
</dbReference>
<keyword evidence="2" id="KW-1185">Reference proteome</keyword>
<evidence type="ECO:0000313" key="2">
    <source>
        <dbReference type="Proteomes" id="UP001500729"/>
    </source>
</evidence>
<name>A0ABN1CDN6_SACER</name>
<protein>
    <submittedName>
        <fullName evidence="1">Uncharacterized protein</fullName>
    </submittedName>
</protein>
<comment type="caution">
    <text evidence="1">The sequence shown here is derived from an EMBL/GenBank/DDBJ whole genome shotgun (WGS) entry which is preliminary data.</text>
</comment>